<accession>A0A427U0M7</accession>
<dbReference type="InterPro" id="IPR011041">
    <property type="entry name" value="Quinoprot_gluc/sorb_DH_b-prop"/>
</dbReference>
<protein>
    <submittedName>
        <fullName evidence="2">PQQ-dependent sugar dehydrogenase</fullName>
    </submittedName>
</protein>
<gene>
    <name evidence="2" type="ORF">EJA03_15120</name>
</gene>
<dbReference type="InterPro" id="IPR012938">
    <property type="entry name" value="Glc/Sorbosone_DH"/>
</dbReference>
<dbReference type="PANTHER" id="PTHR19328">
    <property type="entry name" value="HEDGEHOG-INTERACTING PROTEIN"/>
    <property type="match status" value="1"/>
</dbReference>
<sequence length="367" mass="40869">MNREEQPVIRAALLSILATWISFAHSQDYQTQKIASGLKVPWGMAFFDDITLLVTERNGHILTLNTKTGSTSKLMENPTKLYASGQGGWMDIALSPFEKNKFYVTYSQKTQTGSDTALASFLYQSGKLSQFETIFTSTSNSNTSRHYGSRLAFDKDHVFMSIGDRGERPNGQDFSTHAGSILRLNPDGSAAKDNPFITLPNAQKELWSIGHRNPQGLYYDGESETLWSIEHGPRGGDEINLIKRGANYGWPITSHGKEYWGPINVADATEKEGIESPVKVYVPSIAPASLLLYRGRNYPELNGKLLAPALKLKHINVITINNTQSATEETRILDNLKERIRHVIVSPKGEIIFSTDQGNIYRLIKSS</sequence>
<dbReference type="Pfam" id="PF07995">
    <property type="entry name" value="GSDH"/>
    <property type="match status" value="1"/>
</dbReference>
<evidence type="ECO:0000313" key="2">
    <source>
        <dbReference type="EMBL" id="RSD30201.1"/>
    </source>
</evidence>
<name>A0A427U0M7_9VIBR</name>
<feature type="domain" description="Glucose/Sorbosone dehydrogenase" evidence="1">
    <location>
        <begin position="38"/>
        <end position="361"/>
    </location>
</feature>
<reference evidence="2 3" key="1">
    <citation type="submission" date="2018-12" db="EMBL/GenBank/DDBJ databases">
        <title>Genomic taxonomy of the Vibrionaceae family.</title>
        <authorList>
            <person name="Gomez-Gil B."/>
            <person name="Enciso-Ibarra K."/>
        </authorList>
    </citation>
    <scope>NUCLEOTIDE SEQUENCE [LARGE SCALE GENOMIC DNA]</scope>
    <source>
        <strain evidence="2 3">CAIM 594</strain>
    </source>
</reference>
<dbReference type="OrthoDB" id="9770043at2"/>
<dbReference type="SUPFAM" id="SSF50952">
    <property type="entry name" value="Soluble quinoprotein glucose dehydrogenase"/>
    <property type="match status" value="1"/>
</dbReference>
<organism evidence="2 3">
    <name type="scientific">Vibrio pectenicida</name>
    <dbReference type="NCBI Taxonomy" id="62763"/>
    <lineage>
        <taxon>Bacteria</taxon>
        <taxon>Pseudomonadati</taxon>
        <taxon>Pseudomonadota</taxon>
        <taxon>Gammaproteobacteria</taxon>
        <taxon>Vibrionales</taxon>
        <taxon>Vibrionaceae</taxon>
        <taxon>Vibrio</taxon>
    </lineage>
</organism>
<dbReference type="EMBL" id="RSFA01000078">
    <property type="protein sequence ID" value="RSD30201.1"/>
    <property type="molecule type" value="Genomic_DNA"/>
</dbReference>
<keyword evidence="3" id="KW-1185">Reference proteome</keyword>
<proteinExistence type="predicted"/>
<evidence type="ECO:0000313" key="3">
    <source>
        <dbReference type="Proteomes" id="UP000269041"/>
    </source>
</evidence>
<dbReference type="AlphaFoldDB" id="A0A427U0M7"/>
<comment type="caution">
    <text evidence="2">The sequence shown here is derived from an EMBL/GenBank/DDBJ whole genome shotgun (WGS) entry which is preliminary data.</text>
</comment>
<evidence type="ECO:0000259" key="1">
    <source>
        <dbReference type="Pfam" id="PF07995"/>
    </source>
</evidence>
<dbReference type="Proteomes" id="UP000269041">
    <property type="component" value="Unassembled WGS sequence"/>
</dbReference>
<dbReference type="InterPro" id="IPR011042">
    <property type="entry name" value="6-blade_b-propeller_TolB-like"/>
</dbReference>
<dbReference type="Gene3D" id="2.120.10.30">
    <property type="entry name" value="TolB, C-terminal domain"/>
    <property type="match status" value="1"/>
</dbReference>
<dbReference type="PANTHER" id="PTHR19328:SF75">
    <property type="entry name" value="ALDOSE SUGAR DEHYDROGENASE YLII"/>
    <property type="match status" value="1"/>
</dbReference>
<dbReference type="RefSeq" id="WP_125322581.1">
    <property type="nucleotide sequence ID" value="NZ_AP024889.1"/>
</dbReference>